<dbReference type="EMBL" id="CAJNNV010032896">
    <property type="protein sequence ID" value="CAE8641459.1"/>
    <property type="molecule type" value="Genomic_DNA"/>
</dbReference>
<evidence type="ECO:0000313" key="5">
    <source>
        <dbReference type="Proteomes" id="UP000654075"/>
    </source>
</evidence>
<gene>
    <name evidence="1" type="ORF">PGLA1383_LOCUS55614</name>
    <name evidence="2" type="ORF">PGLA1383_LOCUS56086</name>
    <name evidence="4" type="ORF">PGLA2088_LOCUS50517</name>
    <name evidence="3" type="ORF">PGLA2088_LOCUS8278</name>
</gene>
<comment type="caution">
    <text evidence="2">The sequence shown here is derived from an EMBL/GenBank/DDBJ whole genome shotgun (WGS) entry which is preliminary data.</text>
</comment>
<accession>A0A813HUP6</accession>
<dbReference type="Proteomes" id="UP000626109">
    <property type="component" value="Unassembled WGS sequence"/>
</dbReference>
<evidence type="ECO:0000313" key="2">
    <source>
        <dbReference type="EMBL" id="CAE8641459.1"/>
    </source>
</evidence>
<reference evidence="2" key="1">
    <citation type="submission" date="2021-02" db="EMBL/GenBank/DDBJ databases">
        <authorList>
            <person name="Dougan E. K."/>
            <person name="Rhodes N."/>
            <person name="Thang M."/>
            <person name="Chan C."/>
        </authorList>
    </citation>
    <scope>NUCLEOTIDE SEQUENCE</scope>
</reference>
<proteinExistence type="predicted"/>
<dbReference type="Proteomes" id="UP000654075">
    <property type="component" value="Unassembled WGS sequence"/>
</dbReference>
<dbReference type="EMBL" id="CAJNNW010037399">
    <property type="protein sequence ID" value="CAE8741523.1"/>
    <property type="molecule type" value="Genomic_DNA"/>
</dbReference>
<sequence length="180" mass="20462">MADVESFPCIVDIDDYTGVGNVSGPMKCGFILKDWPSLWIAVDYYTESNDVWFSCPPRLTRLEAENDTRTLAIKNREEVRERLKQHCVAIGAELDEHLTEEHLLPLFESEVVCIGHLTKTSFGHLTKTEYAGDFGTRVLRFQDQVARSMFTSRRFLDLRLRSPPLSEIVLSYAFPGTSAV</sequence>
<evidence type="ECO:0000313" key="1">
    <source>
        <dbReference type="EMBL" id="CAE8640859.1"/>
    </source>
</evidence>
<dbReference type="EMBL" id="CAJNNV010032726">
    <property type="protein sequence ID" value="CAE8640859.1"/>
    <property type="molecule type" value="Genomic_DNA"/>
</dbReference>
<keyword evidence="5" id="KW-1185">Reference proteome</keyword>
<protein>
    <submittedName>
        <fullName evidence="2">Uncharacterized protein</fullName>
    </submittedName>
</protein>
<evidence type="ECO:0000313" key="3">
    <source>
        <dbReference type="EMBL" id="CAE8650471.1"/>
    </source>
</evidence>
<organism evidence="2 5">
    <name type="scientific">Polarella glacialis</name>
    <name type="common">Dinoflagellate</name>
    <dbReference type="NCBI Taxonomy" id="89957"/>
    <lineage>
        <taxon>Eukaryota</taxon>
        <taxon>Sar</taxon>
        <taxon>Alveolata</taxon>
        <taxon>Dinophyceae</taxon>
        <taxon>Suessiales</taxon>
        <taxon>Suessiaceae</taxon>
        <taxon>Polarella</taxon>
    </lineage>
</organism>
<dbReference type="EMBL" id="CAJNNW010008879">
    <property type="protein sequence ID" value="CAE8650471.1"/>
    <property type="molecule type" value="Genomic_DNA"/>
</dbReference>
<dbReference type="AlphaFoldDB" id="A0A813HUP6"/>
<evidence type="ECO:0000313" key="4">
    <source>
        <dbReference type="EMBL" id="CAE8741523.1"/>
    </source>
</evidence>
<name>A0A813HUP6_POLGL</name>